<feature type="region of interest" description="Disordered" evidence="1">
    <location>
        <begin position="1"/>
        <end position="41"/>
    </location>
</feature>
<dbReference type="GeneID" id="9810344"/>
<proteinExistence type="predicted"/>
<name>A0A6A5HWA1_CAERE</name>
<reference evidence="2 3" key="1">
    <citation type="submission" date="2019-12" db="EMBL/GenBank/DDBJ databases">
        <title>Chromosome-level assembly of the Caenorhabditis remanei genome.</title>
        <authorList>
            <person name="Teterina A.A."/>
            <person name="Willis J.H."/>
            <person name="Phillips P.C."/>
        </authorList>
    </citation>
    <scope>NUCLEOTIDE SEQUENCE [LARGE SCALE GENOMIC DNA]</scope>
    <source>
        <strain evidence="2 3">PX506</strain>
        <tissue evidence="2">Whole organism</tissue>
    </source>
</reference>
<evidence type="ECO:0000313" key="2">
    <source>
        <dbReference type="EMBL" id="KAF1771541.1"/>
    </source>
</evidence>
<dbReference type="KEGG" id="crq:GCK72_003368"/>
<dbReference type="CTD" id="9810344"/>
<evidence type="ECO:0000313" key="3">
    <source>
        <dbReference type="Proteomes" id="UP000483820"/>
    </source>
</evidence>
<organism evidence="2 3">
    <name type="scientific">Caenorhabditis remanei</name>
    <name type="common">Caenorhabditis vulgaris</name>
    <dbReference type="NCBI Taxonomy" id="31234"/>
    <lineage>
        <taxon>Eukaryota</taxon>
        <taxon>Metazoa</taxon>
        <taxon>Ecdysozoa</taxon>
        <taxon>Nematoda</taxon>
        <taxon>Chromadorea</taxon>
        <taxon>Rhabditida</taxon>
        <taxon>Rhabditina</taxon>
        <taxon>Rhabditomorpha</taxon>
        <taxon>Rhabditoidea</taxon>
        <taxon>Rhabditidae</taxon>
        <taxon>Peloderinae</taxon>
        <taxon>Caenorhabditis</taxon>
    </lineage>
</organism>
<accession>A0A6A5HWA1</accession>
<comment type="caution">
    <text evidence="2">The sequence shown here is derived from an EMBL/GenBank/DDBJ whole genome shotgun (WGS) entry which is preliminary data.</text>
</comment>
<gene>
    <name evidence="2" type="ORF">GCK72_003368</name>
</gene>
<sequence>MIQEGPEAVRSLSSRSRSGPSETPTSRKHRNAGNTCADSASGKKVYHLQAPNFQQTEQEISLGELKSREKKGQLLRDIDKGKVEELTLLPYITLVYSHETSSQPVFFVNAQTSRITYYCLDGFQWNNSAGGHQYIHKNESRLSSSFGVLLCKFLLNEKYGIPKETVDRLKETVDNLSEKTREAQVRLSEVDSN</sequence>
<dbReference type="RefSeq" id="XP_053592654.1">
    <property type="nucleotide sequence ID" value="XM_053724009.1"/>
</dbReference>
<protein>
    <submittedName>
        <fullName evidence="2">Uncharacterized protein</fullName>
    </submittedName>
</protein>
<dbReference type="Proteomes" id="UP000483820">
    <property type="component" value="Chromosome I"/>
</dbReference>
<dbReference type="AlphaFoldDB" id="A0A6A5HWA1"/>
<dbReference type="EMBL" id="WUAV01000001">
    <property type="protein sequence ID" value="KAF1771541.1"/>
    <property type="molecule type" value="Genomic_DNA"/>
</dbReference>
<feature type="compositionally biased region" description="Low complexity" evidence="1">
    <location>
        <begin position="10"/>
        <end position="24"/>
    </location>
</feature>
<evidence type="ECO:0000256" key="1">
    <source>
        <dbReference type="SAM" id="MobiDB-lite"/>
    </source>
</evidence>